<evidence type="ECO:0000313" key="4">
    <source>
        <dbReference type="Proteomes" id="UP000036958"/>
    </source>
</evidence>
<dbReference type="Pfam" id="PF11845">
    <property type="entry name" value="Tll0287-like"/>
    <property type="match status" value="1"/>
</dbReference>
<evidence type="ECO:0000259" key="2">
    <source>
        <dbReference type="Pfam" id="PF11845"/>
    </source>
</evidence>
<feature type="signal peptide" evidence="1">
    <location>
        <begin position="1"/>
        <end position="25"/>
    </location>
</feature>
<name>A0A0L8VC62_9BACT</name>
<dbReference type="AlphaFoldDB" id="A0A0L8VC62"/>
<evidence type="ECO:0000313" key="3">
    <source>
        <dbReference type="EMBL" id="KOH46039.1"/>
    </source>
</evidence>
<dbReference type="InterPro" id="IPR021796">
    <property type="entry name" value="Tll0287-like_dom"/>
</dbReference>
<evidence type="ECO:0000256" key="1">
    <source>
        <dbReference type="SAM" id="SignalP"/>
    </source>
</evidence>
<accession>A0A0L8VC62</accession>
<comment type="caution">
    <text evidence="3">The sequence shown here is derived from an EMBL/GenBank/DDBJ whole genome shotgun (WGS) entry which is preliminary data.</text>
</comment>
<dbReference type="PROSITE" id="PS51257">
    <property type="entry name" value="PROKAR_LIPOPROTEIN"/>
    <property type="match status" value="1"/>
</dbReference>
<proteinExistence type="predicted"/>
<protein>
    <recommendedName>
        <fullName evidence="2">Tll0287-like domain-containing protein</fullName>
    </recommendedName>
</protein>
<sequence length="195" mass="21774">MKQTLLLSIPILACFLLFSCGQKNVQNDLDAETYQQLLKTGSEVSAQAQASLLAHVSSAMKQGGSLYAVEFCKLKASSITDSLSNQYNCTISRVSEKNRNPENNLKTEADKQLWAWAHQLDEPMKDTVVVVKSKAVYYKPIRTGLPACLQCHGPVETIAPETYQKLQTLYPNDLATGYQLNELRGLWKIEFAQKN</sequence>
<dbReference type="Proteomes" id="UP000036958">
    <property type="component" value="Unassembled WGS sequence"/>
</dbReference>
<dbReference type="EMBL" id="LGIA01000051">
    <property type="protein sequence ID" value="KOH46039.1"/>
    <property type="molecule type" value="Genomic_DNA"/>
</dbReference>
<gene>
    <name evidence="3" type="ORF">NC99_11690</name>
</gene>
<keyword evidence="1" id="KW-0732">Signal</keyword>
<feature type="chain" id="PRO_5005591351" description="Tll0287-like domain-containing protein" evidence="1">
    <location>
        <begin position="26"/>
        <end position="195"/>
    </location>
</feature>
<dbReference type="STRING" id="1409788.NC99_11690"/>
<dbReference type="RefSeq" id="WP_162231149.1">
    <property type="nucleotide sequence ID" value="NZ_LGIA01000051.1"/>
</dbReference>
<organism evidence="3 4">
    <name type="scientific">Sunxiuqinia dokdonensis</name>
    <dbReference type="NCBI Taxonomy" id="1409788"/>
    <lineage>
        <taxon>Bacteria</taxon>
        <taxon>Pseudomonadati</taxon>
        <taxon>Bacteroidota</taxon>
        <taxon>Bacteroidia</taxon>
        <taxon>Marinilabiliales</taxon>
        <taxon>Prolixibacteraceae</taxon>
        <taxon>Sunxiuqinia</taxon>
    </lineage>
</organism>
<keyword evidence="4" id="KW-1185">Reference proteome</keyword>
<reference evidence="4" key="1">
    <citation type="submission" date="2015-07" db="EMBL/GenBank/DDBJ databases">
        <title>Genome sequencing of Sunxiuqinia dokdonensis strain SK.</title>
        <authorList>
            <person name="Ahn S."/>
            <person name="Kim B.-C."/>
        </authorList>
    </citation>
    <scope>NUCLEOTIDE SEQUENCE [LARGE SCALE GENOMIC DNA]</scope>
    <source>
        <strain evidence="4">SK</strain>
    </source>
</reference>
<feature type="domain" description="Tll0287-like" evidence="2">
    <location>
        <begin position="45"/>
        <end position="190"/>
    </location>
</feature>